<gene>
    <name evidence="7" type="ORF">E1283_10765</name>
</gene>
<evidence type="ECO:0000256" key="2">
    <source>
        <dbReference type="ARBA" id="ARBA00023125"/>
    </source>
</evidence>
<dbReference type="AlphaFoldDB" id="A0A4R4TPI6"/>
<accession>A0A4R4TPI6</accession>
<evidence type="ECO:0000259" key="5">
    <source>
        <dbReference type="Pfam" id="PF01037"/>
    </source>
</evidence>
<dbReference type="InterPro" id="IPR000485">
    <property type="entry name" value="AsnC-type_HTH_dom"/>
</dbReference>
<organism evidence="7 8">
    <name type="scientific">Streptomyces hainanensis</name>
    <dbReference type="NCBI Taxonomy" id="402648"/>
    <lineage>
        <taxon>Bacteria</taxon>
        <taxon>Bacillati</taxon>
        <taxon>Actinomycetota</taxon>
        <taxon>Actinomycetes</taxon>
        <taxon>Kitasatosporales</taxon>
        <taxon>Streptomycetaceae</taxon>
        <taxon>Streptomyces</taxon>
    </lineage>
</organism>
<dbReference type="Gene3D" id="3.30.70.920">
    <property type="match status" value="2"/>
</dbReference>
<dbReference type="Pfam" id="PF01037">
    <property type="entry name" value="AsnC_trans_reg"/>
    <property type="match status" value="1"/>
</dbReference>
<dbReference type="Proteomes" id="UP000295345">
    <property type="component" value="Unassembled WGS sequence"/>
</dbReference>
<dbReference type="PANTHER" id="PTHR30154">
    <property type="entry name" value="LEUCINE-RESPONSIVE REGULATORY PROTEIN"/>
    <property type="match status" value="1"/>
</dbReference>
<dbReference type="InterPro" id="IPR036388">
    <property type="entry name" value="WH-like_DNA-bd_sf"/>
</dbReference>
<dbReference type="Gene3D" id="1.10.10.10">
    <property type="entry name" value="Winged helix-like DNA-binding domain superfamily/Winged helix DNA-binding domain"/>
    <property type="match status" value="2"/>
</dbReference>
<dbReference type="OrthoDB" id="4050641at2"/>
<proteinExistence type="predicted"/>
<dbReference type="GO" id="GO:0043200">
    <property type="term" value="P:response to amino acid"/>
    <property type="evidence" value="ECO:0007669"/>
    <property type="project" value="TreeGrafter"/>
</dbReference>
<dbReference type="GO" id="GO:0005829">
    <property type="term" value="C:cytosol"/>
    <property type="evidence" value="ECO:0007669"/>
    <property type="project" value="TreeGrafter"/>
</dbReference>
<dbReference type="InterPro" id="IPR019888">
    <property type="entry name" value="Tscrpt_reg_AsnC-like"/>
</dbReference>
<keyword evidence="2" id="KW-0238">DNA-binding</keyword>
<dbReference type="EMBL" id="SMKI01000087">
    <property type="protein sequence ID" value="TDC76019.1"/>
    <property type="molecule type" value="Genomic_DNA"/>
</dbReference>
<comment type="caution">
    <text evidence="7">The sequence shown here is derived from an EMBL/GenBank/DDBJ whole genome shotgun (WGS) entry which is preliminary data.</text>
</comment>
<dbReference type="SUPFAM" id="SSF46785">
    <property type="entry name" value="Winged helix' DNA-binding domain"/>
    <property type="match status" value="1"/>
</dbReference>
<sequence length="363" mass="39554">MAGFGQEGTVNAGFVPASRAQGSATRTGLDELDLAIVHALQIQPRAPWTLVGEVLEIDPVTAARRWGRLRDSGAAWVDGYLSPAHDTLVRAQLEVTTDGSRIADVATTLSNDPPVLSLKQTSGTRDLLVIVWAPDLDWLAEYVTERVSRVPGVRTTRLHVITAAPFEGSQWRLRALSSAQAERLRPAEPRAGAGSSPDEPLRPLERRIAVTLGSDGRMPLAELARVVGSSVATTRRGLGRLLRDGLLSLRCNLARPLTGWPVSAVYFASVPAQHLDATAAALRTLPELRLCTMTAGPQNMILDVWLRTLHDVHGLEAHLARELGHLRVRITDRAVVLRTYKHVGRVLDRHGHSVRAVPTDLWD</sequence>
<name>A0A4R4TPI6_9ACTN</name>
<dbReference type="GO" id="GO:0043565">
    <property type="term" value="F:sequence-specific DNA binding"/>
    <property type="evidence" value="ECO:0007669"/>
    <property type="project" value="InterPro"/>
</dbReference>
<keyword evidence="8" id="KW-1185">Reference proteome</keyword>
<evidence type="ECO:0000256" key="3">
    <source>
        <dbReference type="ARBA" id="ARBA00023163"/>
    </source>
</evidence>
<reference evidence="7 8" key="1">
    <citation type="submission" date="2019-03" db="EMBL/GenBank/DDBJ databases">
        <title>Draft genome sequences of novel Actinobacteria.</title>
        <authorList>
            <person name="Sahin N."/>
            <person name="Ay H."/>
            <person name="Saygin H."/>
        </authorList>
    </citation>
    <scope>NUCLEOTIDE SEQUENCE [LARGE SCALE GENOMIC DNA]</scope>
    <source>
        <strain evidence="7 8">DSM 41900</strain>
    </source>
</reference>
<dbReference type="InterPro" id="IPR036390">
    <property type="entry name" value="WH_DNA-bd_sf"/>
</dbReference>
<evidence type="ECO:0000256" key="1">
    <source>
        <dbReference type="ARBA" id="ARBA00023015"/>
    </source>
</evidence>
<dbReference type="InterPro" id="IPR011008">
    <property type="entry name" value="Dimeric_a/b-barrel"/>
</dbReference>
<protein>
    <submittedName>
        <fullName evidence="7">AsnC family transcriptional regulator</fullName>
    </submittedName>
</protein>
<evidence type="ECO:0000259" key="6">
    <source>
        <dbReference type="Pfam" id="PF13404"/>
    </source>
</evidence>
<dbReference type="InterPro" id="IPR019887">
    <property type="entry name" value="Tscrpt_reg_AsnC/Lrp_C"/>
</dbReference>
<dbReference type="SMART" id="SM00344">
    <property type="entry name" value="HTH_ASNC"/>
    <property type="match status" value="2"/>
</dbReference>
<feature type="region of interest" description="Disordered" evidence="4">
    <location>
        <begin position="182"/>
        <end position="201"/>
    </location>
</feature>
<dbReference type="SUPFAM" id="SSF54909">
    <property type="entry name" value="Dimeric alpha+beta barrel"/>
    <property type="match status" value="2"/>
</dbReference>
<feature type="domain" description="HTH asnC-type" evidence="6">
    <location>
        <begin position="29"/>
        <end position="70"/>
    </location>
</feature>
<feature type="domain" description="Transcription regulator AsnC/Lrp ligand binding" evidence="5">
    <location>
        <begin position="94"/>
        <end position="161"/>
    </location>
</feature>
<evidence type="ECO:0000256" key="4">
    <source>
        <dbReference type="SAM" id="MobiDB-lite"/>
    </source>
</evidence>
<evidence type="ECO:0000313" key="7">
    <source>
        <dbReference type="EMBL" id="TDC76019.1"/>
    </source>
</evidence>
<keyword evidence="3" id="KW-0804">Transcription</keyword>
<evidence type="ECO:0000313" key="8">
    <source>
        <dbReference type="Proteomes" id="UP000295345"/>
    </source>
</evidence>
<dbReference type="PANTHER" id="PTHR30154:SF34">
    <property type="entry name" value="TRANSCRIPTIONAL REGULATOR AZLB"/>
    <property type="match status" value="1"/>
</dbReference>
<keyword evidence="1" id="KW-0805">Transcription regulation</keyword>
<dbReference type="Pfam" id="PF13404">
    <property type="entry name" value="HTH_AsnC-type"/>
    <property type="match status" value="1"/>
</dbReference>